<protein>
    <submittedName>
        <fullName evidence="1">Uncharacterized protein</fullName>
    </submittedName>
</protein>
<gene>
    <name evidence="1" type="ORF">Q9L42_021210</name>
</gene>
<proteinExistence type="predicted"/>
<dbReference type="Proteomes" id="UP001225378">
    <property type="component" value="Plasmid unnamed2"/>
</dbReference>
<geneLocation type="plasmid" evidence="1 2">
    <name>unnamed2</name>
</geneLocation>
<name>A0AAU7P0P3_9GAMM</name>
<keyword evidence="2" id="KW-1185">Reference proteome</keyword>
<dbReference type="AlphaFoldDB" id="A0AAU7P0P3"/>
<dbReference type="RefSeq" id="WP_305910429.1">
    <property type="nucleotide sequence ID" value="NZ_CP157744.1"/>
</dbReference>
<accession>A0AAU7P0P3</accession>
<sequence>MNDVKFGCVRFEDPYQHNSGWASINGGKAFRIRGTENLPSDVVFMLNLERDLMFRCGFKSHSRYRSSEYLSLRYTSKEISPRAIENSNVTWMPYSIMNVLGVREDDWPTQVQSMSTIFGRVMKIGWDRLGLKTPPPFSLDYGVRQELAPPDDIVPRRVVNALSESTVHYIQSEVNADIYSGGYRRFQVAIPRVKHAINILNSFMPSSDWKLVGKKSLPVSSESIVNWLREQEGCVLARIVVNELNPALGRLINFGSGQDSRRWVTMDELVWLSELGNVQILEAYVSKGFIENQKIKDLIEPIKELGDVADLSVSLGLFMESFWVGAAKTLAPRPEVLKEKFSANSSRPFYKARDLMSCLDAAISLQAAGVHVVGYGKGKIGFLTDLDDYEVGRICAKLGLIPPALNIQNPDYLDYTKPIDVLLGMTLKSDTELLLDTDKNVLETIL</sequence>
<evidence type="ECO:0000313" key="2">
    <source>
        <dbReference type="Proteomes" id="UP001225378"/>
    </source>
</evidence>
<evidence type="ECO:0000313" key="1">
    <source>
        <dbReference type="EMBL" id="XBS22827.1"/>
    </source>
</evidence>
<dbReference type="EMBL" id="CP157744">
    <property type="protein sequence ID" value="XBS22827.1"/>
    <property type="molecule type" value="Genomic_DNA"/>
</dbReference>
<organism evidence="1 2">
    <name type="scientific">Methylomarinum roseum</name>
    <dbReference type="NCBI Taxonomy" id="3067653"/>
    <lineage>
        <taxon>Bacteria</taxon>
        <taxon>Pseudomonadati</taxon>
        <taxon>Pseudomonadota</taxon>
        <taxon>Gammaproteobacteria</taxon>
        <taxon>Methylococcales</taxon>
        <taxon>Methylococcaceae</taxon>
        <taxon>Methylomarinum</taxon>
    </lineage>
</organism>
<dbReference type="KEGG" id="mech:Q9L42_021210"/>
<reference evidence="1 2" key="1">
    <citation type="journal article" date="2024" name="Microbiology">
        <title>Methylomarinum rosea sp. nov., a novel halophilic methanotrophic bacterium from the hypersaline Lake Elton.</title>
        <authorList>
            <person name="Suleimanov R.Z."/>
            <person name="Oshkin I.Y."/>
            <person name="Danilova O.V."/>
            <person name="Suzina N.E."/>
            <person name="Dedysh S.N."/>
        </authorList>
    </citation>
    <scope>NUCLEOTIDE SEQUENCE [LARGE SCALE GENOMIC DNA]</scope>
    <source>
        <strain evidence="1 2">Ch1-1</strain>
        <plasmid evidence="2">unnamed2</plasmid>
    </source>
</reference>
<keyword evidence="1" id="KW-0614">Plasmid</keyword>